<organism evidence="2 3">
    <name type="scientific">Pseudomethylobacillus aquaticus</name>
    <dbReference type="NCBI Taxonomy" id="2676064"/>
    <lineage>
        <taxon>Bacteria</taxon>
        <taxon>Pseudomonadati</taxon>
        <taxon>Pseudomonadota</taxon>
        <taxon>Betaproteobacteria</taxon>
        <taxon>Nitrosomonadales</taxon>
        <taxon>Methylophilaceae</taxon>
        <taxon>Pseudomethylobacillus</taxon>
    </lineage>
</organism>
<feature type="domain" description="AMP-dependent synthetase/ligase" evidence="1">
    <location>
        <begin position="11"/>
        <end position="119"/>
    </location>
</feature>
<evidence type="ECO:0000259" key="1">
    <source>
        <dbReference type="Pfam" id="PF00501"/>
    </source>
</evidence>
<dbReference type="RefSeq" id="WP_123238063.1">
    <property type="nucleotide sequence ID" value="NZ_RJVP01000007.1"/>
</dbReference>
<reference evidence="2 3" key="1">
    <citation type="submission" date="2018-10" db="EMBL/GenBank/DDBJ databases">
        <authorList>
            <person name="Chen W.-M."/>
        </authorList>
    </citation>
    <scope>NUCLEOTIDE SEQUENCE [LARGE SCALE GENOMIC DNA]</scope>
    <source>
        <strain evidence="2 3">H-5</strain>
    </source>
</reference>
<evidence type="ECO:0000313" key="3">
    <source>
        <dbReference type="Proteomes" id="UP000275137"/>
    </source>
</evidence>
<dbReference type="InterPro" id="IPR042099">
    <property type="entry name" value="ANL_N_sf"/>
</dbReference>
<comment type="caution">
    <text evidence="2">The sequence shown here is derived from an EMBL/GenBank/DDBJ whole genome shotgun (WGS) entry which is preliminary data.</text>
</comment>
<dbReference type="GO" id="GO:0016874">
    <property type="term" value="F:ligase activity"/>
    <property type="evidence" value="ECO:0007669"/>
    <property type="project" value="UniProtKB-KW"/>
</dbReference>
<gene>
    <name evidence="2" type="ORF">ED236_11130</name>
</gene>
<dbReference type="SUPFAM" id="SSF56801">
    <property type="entry name" value="Acetyl-CoA synthetase-like"/>
    <property type="match status" value="1"/>
</dbReference>
<keyword evidence="2" id="KW-0436">Ligase</keyword>
<dbReference type="EMBL" id="RJVP01000007">
    <property type="protein sequence ID" value="ROH84471.1"/>
    <property type="molecule type" value="Genomic_DNA"/>
</dbReference>
<protein>
    <submittedName>
        <fullName evidence="2">Long-chain fatty acid--CoA ligase</fullName>
    </submittedName>
</protein>
<accession>A0A3N0UW67</accession>
<proteinExistence type="predicted"/>
<dbReference type="InterPro" id="IPR000873">
    <property type="entry name" value="AMP-dep_synth/lig_dom"/>
</dbReference>
<dbReference type="Pfam" id="PF00501">
    <property type="entry name" value="AMP-binding"/>
    <property type="match status" value="1"/>
</dbReference>
<dbReference type="AlphaFoldDB" id="A0A3N0UW67"/>
<name>A0A3N0UW67_9PROT</name>
<dbReference type="Gene3D" id="3.40.50.12780">
    <property type="entry name" value="N-terminal domain of ligase-like"/>
    <property type="match status" value="1"/>
</dbReference>
<keyword evidence="3" id="KW-1185">Reference proteome</keyword>
<dbReference type="Proteomes" id="UP000275137">
    <property type="component" value="Unassembled WGS sequence"/>
</dbReference>
<sequence length="389" mass="43183">MTIDTLPHWLRYQATHRPLAVAVRHKQLGIWREQRWNPLLSDVLRLVRGLKTHGFQPGDILFLLSYPRPEALLLSVAAQWLGGVAAPLDPDTDAGQQAQLLQALQPRFVFAEGQAQVDQLLVLGLQPHWLGYADARGLAAYRQPGLQHYDHLISLYHDHNEPLVLAQSHDDAFVFFRLDAQGHVEVQTLTHQLMLSEGRQLIHHEKLTANEEALAARGFAASGHVRYLLAPWLLAGFRLNFPENTATRDTDRRELGPTLVLGTQATYQRLQSLVSSRLPLPGTLRRYLVDWSLATADDAFVLRRLLAELLIRGPLRDVIGFTRTRLPLLAGEPLSGDTFRFFASLGITVRAWPDLGEWIAASVSASSPRIVLVPGSKPSGITLSAGVAA</sequence>
<evidence type="ECO:0000313" key="2">
    <source>
        <dbReference type="EMBL" id="ROH84471.1"/>
    </source>
</evidence>